<evidence type="ECO:0000313" key="2">
    <source>
        <dbReference type="EMBL" id="CAE0756781.1"/>
    </source>
</evidence>
<accession>A0A6S9TV09</accession>
<gene>
    <name evidence="1" type="ORF">PCAR00345_LOCUS9374</name>
    <name evidence="2" type="ORF">PCAR00345_LOCUS9375</name>
</gene>
<sequence length="118" mass="13172">MLSSRFKLKIASLITHGLCHIFLQEIGCIIRILHKLWDLLWSSIRVLQEELARFEPGCFASGQIGAKNSALRLQEVAVGADRVSRHAGDRCSLLHGAVLRATLLVRGILLTRYELVVI</sequence>
<proteinExistence type="predicted"/>
<name>A0A6S9TV09_CHRCT</name>
<evidence type="ECO:0000313" key="1">
    <source>
        <dbReference type="EMBL" id="CAE0756780.1"/>
    </source>
</evidence>
<reference evidence="2" key="1">
    <citation type="submission" date="2021-01" db="EMBL/GenBank/DDBJ databases">
        <authorList>
            <person name="Corre E."/>
            <person name="Pelletier E."/>
            <person name="Niang G."/>
            <person name="Scheremetjew M."/>
            <person name="Finn R."/>
            <person name="Kale V."/>
            <person name="Holt S."/>
            <person name="Cochrane G."/>
            <person name="Meng A."/>
            <person name="Brown T."/>
            <person name="Cohen L."/>
        </authorList>
    </citation>
    <scope>NUCLEOTIDE SEQUENCE</scope>
    <source>
        <strain evidence="2">CCMP645</strain>
    </source>
</reference>
<dbReference type="EMBL" id="HBIZ01015206">
    <property type="protein sequence ID" value="CAE0756780.1"/>
    <property type="molecule type" value="Transcribed_RNA"/>
</dbReference>
<dbReference type="AlphaFoldDB" id="A0A6S9TV09"/>
<protein>
    <submittedName>
        <fullName evidence="2">Uncharacterized protein</fullName>
    </submittedName>
</protein>
<dbReference type="EMBL" id="HBIZ01015207">
    <property type="protein sequence ID" value="CAE0756781.1"/>
    <property type="molecule type" value="Transcribed_RNA"/>
</dbReference>
<organism evidence="2">
    <name type="scientific">Chrysotila carterae</name>
    <name type="common">Marine alga</name>
    <name type="synonym">Syracosphaera carterae</name>
    <dbReference type="NCBI Taxonomy" id="13221"/>
    <lineage>
        <taxon>Eukaryota</taxon>
        <taxon>Haptista</taxon>
        <taxon>Haptophyta</taxon>
        <taxon>Prymnesiophyceae</taxon>
        <taxon>Isochrysidales</taxon>
        <taxon>Isochrysidaceae</taxon>
        <taxon>Chrysotila</taxon>
    </lineage>
</organism>